<comment type="caution">
    <text evidence="4">The sequence shown here is derived from an EMBL/GenBank/DDBJ whole genome shotgun (WGS) entry which is preliminary data.</text>
</comment>
<gene>
    <name evidence="4" type="ORF">Ahy_B05g077335</name>
</gene>
<dbReference type="Proteomes" id="UP000289738">
    <property type="component" value="Chromosome B05"/>
</dbReference>
<dbReference type="EMBL" id="SDMP01000015">
    <property type="protein sequence ID" value="RYR09197.1"/>
    <property type="molecule type" value="Genomic_DNA"/>
</dbReference>
<accession>A0A444Z4Q1</accession>
<evidence type="ECO:0000256" key="1">
    <source>
        <dbReference type="SAM" id="Coils"/>
    </source>
</evidence>
<organism evidence="4 5">
    <name type="scientific">Arachis hypogaea</name>
    <name type="common">Peanut</name>
    <dbReference type="NCBI Taxonomy" id="3818"/>
    <lineage>
        <taxon>Eukaryota</taxon>
        <taxon>Viridiplantae</taxon>
        <taxon>Streptophyta</taxon>
        <taxon>Embryophyta</taxon>
        <taxon>Tracheophyta</taxon>
        <taxon>Spermatophyta</taxon>
        <taxon>Magnoliopsida</taxon>
        <taxon>eudicotyledons</taxon>
        <taxon>Gunneridae</taxon>
        <taxon>Pentapetalae</taxon>
        <taxon>rosids</taxon>
        <taxon>fabids</taxon>
        <taxon>Fabales</taxon>
        <taxon>Fabaceae</taxon>
        <taxon>Papilionoideae</taxon>
        <taxon>50 kb inversion clade</taxon>
        <taxon>dalbergioids sensu lato</taxon>
        <taxon>Dalbergieae</taxon>
        <taxon>Pterocarpus clade</taxon>
        <taxon>Arachis</taxon>
    </lineage>
</organism>
<dbReference type="InterPro" id="IPR046796">
    <property type="entry name" value="Transposase_32_dom"/>
</dbReference>
<evidence type="ECO:0000259" key="3">
    <source>
        <dbReference type="Pfam" id="PF20167"/>
    </source>
</evidence>
<protein>
    <recommendedName>
        <fullName evidence="3">Putative plant transposon protein domain-containing protein</fullName>
    </recommendedName>
</protein>
<keyword evidence="5" id="KW-1185">Reference proteome</keyword>
<feature type="compositionally biased region" description="Polar residues" evidence="2">
    <location>
        <begin position="386"/>
        <end position="402"/>
    </location>
</feature>
<feature type="coiled-coil region" evidence="1">
    <location>
        <begin position="229"/>
        <end position="266"/>
    </location>
</feature>
<proteinExistence type="predicted"/>
<evidence type="ECO:0000313" key="5">
    <source>
        <dbReference type="Proteomes" id="UP000289738"/>
    </source>
</evidence>
<name>A0A444Z4Q1_ARAHY</name>
<dbReference type="AlphaFoldDB" id="A0A444Z4Q1"/>
<reference evidence="4 5" key="1">
    <citation type="submission" date="2019-01" db="EMBL/GenBank/DDBJ databases">
        <title>Sequencing of cultivated peanut Arachis hypogaea provides insights into genome evolution and oil improvement.</title>
        <authorList>
            <person name="Chen X."/>
        </authorList>
    </citation>
    <scope>NUCLEOTIDE SEQUENCE [LARGE SCALE GENOMIC DNA]</scope>
    <source>
        <strain evidence="5">cv. Fuhuasheng</strain>
        <tissue evidence="4">Leaves</tissue>
    </source>
</reference>
<feature type="compositionally biased region" description="Acidic residues" evidence="2">
    <location>
        <begin position="199"/>
        <end position="217"/>
    </location>
</feature>
<feature type="region of interest" description="Disordered" evidence="2">
    <location>
        <begin position="186"/>
        <end position="219"/>
    </location>
</feature>
<feature type="region of interest" description="Disordered" evidence="2">
    <location>
        <begin position="383"/>
        <end position="412"/>
    </location>
</feature>
<feature type="domain" description="Putative plant transposon protein" evidence="3">
    <location>
        <begin position="4"/>
        <end position="159"/>
    </location>
</feature>
<evidence type="ECO:0000313" key="4">
    <source>
        <dbReference type="EMBL" id="RYR09197.1"/>
    </source>
</evidence>
<dbReference type="Pfam" id="PF20167">
    <property type="entry name" value="Transposase_32"/>
    <property type="match status" value="1"/>
</dbReference>
<sequence>MREPPTYKSYVRGVEVDFSPDAIKKVLKLKSVRFDEPGYQQRLNEEQDYEEIARDICFENSEWEGDNKNRYKFLKRCNLTPEAKGWYELMKRSILGTVNTSEVNRERALMLHCIMVGGEIRVHEILARDIQKIAEKNSAGSWLYYPSTIWRLCAKAKVPLEEENPMWLSQGMPITIERMMMPLEAHQGRRPHGGREREEPMEEDEPHIEEEPQEEEEQPHFFPHGNMDMTQMQEAIGRLSQQYTRIQERQEEYHSLYMQNQQAQEERELRIINKQNEFESRFLAMQEEHAFQSHESFGKLEQMQAESLKAFKEFTTLQEARYEVQADYNINSQIKLNYIGEHLHNMDPTFPTFDEFFKMRSEVEVSRAMRLEDRVDEAMNKAGFWQDQQAPNKEGGNTSSQVYERRKKRHDK</sequence>
<keyword evidence="1" id="KW-0175">Coiled coil</keyword>
<evidence type="ECO:0000256" key="2">
    <source>
        <dbReference type="SAM" id="MobiDB-lite"/>
    </source>
</evidence>